<dbReference type="RefSeq" id="WP_064972953.1">
    <property type="nucleotide sequence ID" value="NZ_CP097616.1"/>
</dbReference>
<evidence type="ECO:0000313" key="3">
    <source>
        <dbReference type="EMBL" id="ACX35570.1"/>
    </source>
</evidence>
<dbReference type="Pfam" id="PF01075">
    <property type="entry name" value="Glyco_transf_9"/>
    <property type="match status" value="1"/>
</dbReference>
<keyword evidence="1" id="KW-0328">Glycosyltransferase</keyword>
<sequence>MLFFKRLISIFSGKRKRLDELNINDISSILIKPIGDAIGDAIAHTSHINQIKKSNPNIRIGVIVSKRNKDIFHLSYLVDELIDNTFVAHMTNRKKWDLYLDFQPTFTSKSIILEKILSPKYILIFNKKNKKSYNTSTINNYNYHCKVPLNTHISDYLKYTPLHCFIDDKDNKYILNTVNKSHDKYWKNNKIRILISPQGSNRHIPEEEIASLINNIGNNIKTECSFLLSLTKEKENYLSKIKENMSSPINITLLPDVSLSEYLNIVNSSDLVISVDSGTVHIACALSKKLLAFYANDKANLNKWFPKMPMGTPYKVVINISANNSNDTSNFPLNEASYWLQEQLQQISISKV</sequence>
<accession>D0EAD2</accession>
<dbReference type="EMBL" id="GQ444330">
    <property type="protein sequence ID" value="ACX35570.1"/>
    <property type="molecule type" value="Genomic_DNA"/>
</dbReference>
<dbReference type="GO" id="GO:0008713">
    <property type="term" value="F:ADP-heptose-lipopolysaccharide heptosyltransferase activity"/>
    <property type="evidence" value="ECO:0007669"/>
    <property type="project" value="TreeGrafter"/>
</dbReference>
<gene>
    <name evidence="3" type="primary">hptF</name>
</gene>
<dbReference type="PANTHER" id="PTHR30160:SF15">
    <property type="entry name" value="GLYCOSYLTRANSFERASE HI_0523-RELATED"/>
    <property type="match status" value="1"/>
</dbReference>
<protein>
    <submittedName>
        <fullName evidence="3">Alpha 1,6-DD-heptosyltransferase</fullName>
    </submittedName>
</protein>
<dbReference type="InterPro" id="IPR051199">
    <property type="entry name" value="LPS_LOS_Heptosyltrfase"/>
</dbReference>
<evidence type="ECO:0000256" key="1">
    <source>
        <dbReference type="ARBA" id="ARBA00022676"/>
    </source>
</evidence>
<dbReference type="SUPFAM" id="SSF53756">
    <property type="entry name" value="UDP-Glycosyltransferase/glycogen phosphorylase"/>
    <property type="match status" value="1"/>
</dbReference>
<evidence type="ECO:0000256" key="2">
    <source>
        <dbReference type="ARBA" id="ARBA00022679"/>
    </source>
</evidence>
<dbReference type="GO" id="GO:0005829">
    <property type="term" value="C:cytosol"/>
    <property type="evidence" value="ECO:0007669"/>
    <property type="project" value="TreeGrafter"/>
</dbReference>
<dbReference type="Gene3D" id="3.40.50.2000">
    <property type="entry name" value="Glycogen Phosphorylase B"/>
    <property type="match status" value="2"/>
</dbReference>
<reference evidence="3" key="1">
    <citation type="journal article" date="2009" name="J. Bacteriol.">
        <title>Structural and genetic basis for the serological differentiation of Pasteurella multocida Heddleston serotypes 2 and 5.</title>
        <authorList>
            <person name="St Michael F."/>
            <person name="Harper M."/>
            <person name="Parnas H."/>
            <person name="John M."/>
            <person name="Stupak J."/>
            <person name="Vinogradov E."/>
            <person name="Adler B."/>
            <person name="Boyce J.D."/>
            <person name="Cox A.D."/>
        </authorList>
    </citation>
    <scope>NUCLEOTIDE SEQUENCE</scope>
    <source>
        <strain evidence="3">P1702</strain>
    </source>
</reference>
<dbReference type="CAZy" id="GT9">
    <property type="family name" value="Glycosyltransferase Family 9"/>
</dbReference>
<dbReference type="GO" id="GO:0009244">
    <property type="term" value="P:lipopolysaccharide core region biosynthetic process"/>
    <property type="evidence" value="ECO:0007669"/>
    <property type="project" value="TreeGrafter"/>
</dbReference>
<name>D0EAD2_PASMD</name>
<dbReference type="PANTHER" id="PTHR30160">
    <property type="entry name" value="TETRAACYLDISACCHARIDE 4'-KINASE-RELATED"/>
    <property type="match status" value="1"/>
</dbReference>
<organism evidence="3">
    <name type="scientific">Pasteurella multocida</name>
    <dbReference type="NCBI Taxonomy" id="747"/>
    <lineage>
        <taxon>Bacteria</taxon>
        <taxon>Pseudomonadati</taxon>
        <taxon>Pseudomonadota</taxon>
        <taxon>Gammaproteobacteria</taxon>
        <taxon>Pasteurellales</taxon>
        <taxon>Pasteurellaceae</taxon>
        <taxon>Pasteurella</taxon>
    </lineage>
</organism>
<dbReference type="AlphaFoldDB" id="D0EAD2"/>
<dbReference type="InterPro" id="IPR002201">
    <property type="entry name" value="Glyco_trans_9"/>
</dbReference>
<keyword evidence="2 3" id="KW-0808">Transferase</keyword>
<proteinExistence type="predicted"/>